<dbReference type="GO" id="GO:0046819">
    <property type="term" value="P:protein secretion by the type V secretion system"/>
    <property type="evidence" value="ECO:0007669"/>
    <property type="project" value="TreeGrafter"/>
</dbReference>
<dbReference type="PROSITE" id="PS51779">
    <property type="entry name" value="POTRA"/>
    <property type="match status" value="1"/>
</dbReference>
<dbReference type="EMBL" id="CP017708">
    <property type="protein sequence ID" value="AOY84758.2"/>
    <property type="molecule type" value="Genomic_DNA"/>
</dbReference>
<keyword evidence="5" id="KW-0812">Transmembrane</keyword>
<dbReference type="AlphaFoldDB" id="A0A1D9GAS7"/>
<dbReference type="Pfam" id="PF03865">
    <property type="entry name" value="ShlB"/>
    <property type="match status" value="1"/>
</dbReference>
<dbReference type="PANTHER" id="PTHR34597:SF3">
    <property type="entry name" value="OUTER MEMBRANE TRANSPORTER CDIB"/>
    <property type="match status" value="1"/>
</dbReference>
<name>A0A1D9GAS7_MOOP1</name>
<dbReference type="GO" id="GO:0008320">
    <property type="term" value="F:protein transmembrane transporter activity"/>
    <property type="evidence" value="ECO:0007669"/>
    <property type="project" value="TreeGrafter"/>
</dbReference>
<dbReference type="GO" id="GO:0098046">
    <property type="term" value="C:type V protein secretion system complex"/>
    <property type="evidence" value="ECO:0007669"/>
    <property type="project" value="TreeGrafter"/>
</dbReference>
<reference evidence="11" key="1">
    <citation type="submission" date="2016-10" db="EMBL/GenBank/DDBJ databases">
        <title>Comparative genomics uncovers the prolific and rare metabolic potential of the cyanobacterial genus Moorea.</title>
        <authorList>
            <person name="Leao T."/>
            <person name="Castelao G."/>
            <person name="Korobeynikov A."/>
            <person name="Monroe E.A."/>
            <person name="Podell S."/>
            <person name="Glukhov E."/>
            <person name="Allen E."/>
            <person name="Gerwick W.H."/>
            <person name="Gerwick L."/>
        </authorList>
    </citation>
    <scope>NUCLEOTIDE SEQUENCE [LARGE SCALE GENOMIC DNA]</scope>
    <source>
        <strain evidence="11">JHB</strain>
    </source>
</reference>
<comment type="subcellular location">
    <subcellularLocation>
        <location evidence="1">Cell outer membrane</location>
    </subcellularLocation>
</comment>
<evidence type="ECO:0000256" key="8">
    <source>
        <dbReference type="ARBA" id="ARBA00023237"/>
    </source>
</evidence>
<evidence type="ECO:0000256" key="7">
    <source>
        <dbReference type="ARBA" id="ARBA00023136"/>
    </source>
</evidence>
<dbReference type="Gene3D" id="3.10.20.310">
    <property type="entry name" value="membrane protein fhac"/>
    <property type="match status" value="1"/>
</dbReference>
<evidence type="ECO:0000313" key="11">
    <source>
        <dbReference type="Proteomes" id="UP000176944"/>
    </source>
</evidence>
<proteinExistence type="inferred from homology"/>
<dbReference type="PANTHER" id="PTHR34597">
    <property type="entry name" value="SLR1661 PROTEIN"/>
    <property type="match status" value="1"/>
</dbReference>
<keyword evidence="8" id="KW-0998">Cell outer membrane</keyword>
<dbReference type="GO" id="GO:0009279">
    <property type="term" value="C:cell outer membrane"/>
    <property type="evidence" value="ECO:0007669"/>
    <property type="project" value="UniProtKB-SubCell"/>
</dbReference>
<dbReference type="Proteomes" id="UP000176944">
    <property type="component" value="Chromosome"/>
</dbReference>
<organism evidence="10 11">
    <name type="scientific">Moorena producens (strain JHB)</name>
    <dbReference type="NCBI Taxonomy" id="1454205"/>
    <lineage>
        <taxon>Bacteria</taxon>
        <taxon>Bacillati</taxon>
        <taxon>Cyanobacteriota</taxon>
        <taxon>Cyanophyceae</taxon>
        <taxon>Coleofasciculales</taxon>
        <taxon>Coleofasciculaceae</taxon>
        <taxon>Moorena</taxon>
    </lineage>
</organism>
<accession>A0A1D9GAS7</accession>
<protein>
    <submittedName>
        <fullName evidence="10">ShlB/FhaC/HecB family hemolysin secretion/activation protein</fullName>
    </submittedName>
</protein>
<dbReference type="InterPro" id="IPR005565">
    <property type="entry name" value="Hemolysn_activator_HlyB_C"/>
</dbReference>
<evidence type="ECO:0000256" key="6">
    <source>
        <dbReference type="ARBA" id="ARBA00022927"/>
    </source>
</evidence>
<evidence type="ECO:0000256" key="1">
    <source>
        <dbReference type="ARBA" id="ARBA00004442"/>
    </source>
</evidence>
<comment type="similarity">
    <text evidence="2">Belongs to the TPS (TC 1.B.20) family.</text>
</comment>
<evidence type="ECO:0000256" key="4">
    <source>
        <dbReference type="ARBA" id="ARBA00022452"/>
    </source>
</evidence>
<evidence type="ECO:0000256" key="3">
    <source>
        <dbReference type="ARBA" id="ARBA00022448"/>
    </source>
</evidence>
<evidence type="ECO:0000256" key="5">
    <source>
        <dbReference type="ARBA" id="ARBA00022692"/>
    </source>
</evidence>
<dbReference type="Gene3D" id="2.40.160.50">
    <property type="entry name" value="membrane protein fhac: a member of the omp85/tpsb transporter family"/>
    <property type="match status" value="1"/>
</dbReference>
<keyword evidence="4" id="KW-1134">Transmembrane beta strand</keyword>
<dbReference type="InterPro" id="IPR051544">
    <property type="entry name" value="TPS_OM_transporter"/>
</dbReference>
<feature type="domain" description="POTRA" evidence="9">
    <location>
        <begin position="126"/>
        <end position="203"/>
    </location>
</feature>
<keyword evidence="6" id="KW-0653">Protein transport</keyword>
<gene>
    <name evidence="10" type="ORF">BJP36_18690</name>
</gene>
<keyword evidence="3" id="KW-0813">Transport</keyword>
<dbReference type="Pfam" id="PF08479">
    <property type="entry name" value="POTRA_2"/>
    <property type="match status" value="1"/>
</dbReference>
<keyword evidence="7" id="KW-0472">Membrane</keyword>
<evidence type="ECO:0000256" key="2">
    <source>
        <dbReference type="ARBA" id="ARBA00009055"/>
    </source>
</evidence>
<sequence length="622" mass="70345">MRSKIGLLWHQMLIQIVLIKYFLKKFISNKFTPLYLIIACTSCNDALAVTLTSLPSNHRSIRASNLLLNQQENKTAQESVKLVDGNYQNQIGELLGPILSDSEGLVLLETKPTTPARLTAFDSKTIQVEKIEIIGSTIFSLEQFQQIIQPYLGRSLTIEQLREVADDITTFYLKQGYINTRAILAEQTIDITKGIVTIRVLEGGIEKIEVEGTRRLNPNYIRSRVQLGTGTPFNTTDLEKQLRLLRLDPKLESIEASLRKGTKVGQSILIVRVVEANPFKGSVGVDNYSPPSIGSERMSFNLRHLNLTGNGDEISFTYRRSTTGGSNIFDFGYRFPLNPQNGTLELRTVIDRNQVTQSPFNVFDIEGESELYEIRFRQPLYRTPREEFALSLGFSYRDGQTFLGDEPLGFGFGPDQDGSTTLSVIKFEQEYLRRDLEGTWFLRSLLSLGTGWFDATINPDPIPDGRFFRWLGQVQRLQILSEDNFLIMGTEVQLTPNSLLPPQQFLLGGGQSLRGYRQNIRAGDNGVRLSIEDRITLHRDVDDDPALQLIPFFDMGYVWNNPDNPNTLPSQRFLAGIGLGLIVQPVTGLNLRLDYGIPLVDLDDRSNNAQDEGFYFNVRYQY</sequence>
<evidence type="ECO:0000313" key="10">
    <source>
        <dbReference type="EMBL" id="AOY84758.2"/>
    </source>
</evidence>
<dbReference type="InterPro" id="IPR013686">
    <property type="entry name" value="Polypept-transport_assoc_ShlB"/>
</dbReference>
<evidence type="ECO:0000259" key="9">
    <source>
        <dbReference type="PROSITE" id="PS51779"/>
    </source>
</evidence>
<dbReference type="InterPro" id="IPR034746">
    <property type="entry name" value="POTRA"/>
</dbReference>